<evidence type="ECO:0008006" key="4">
    <source>
        <dbReference type="Google" id="ProtNLM"/>
    </source>
</evidence>
<sequence length="453" mass="48929">MIGLRGFLAGLAIVALVAAILAAPKAIKLGTAPELRLGSPGDTGPSGHSLLAQVLSSHGLRVGLSYKPPRDWNGSSLVYIVAGPTECRTELLQAVAEEARRLASQGLRVGVVIADEGPCGKTLLDMLDAPFLSTVSGAPSEPWLALYQGGEPVLYAMYSVPTITYMDEGWRQLAVSLYPRGLPAALEWRGSVDVVYIPDSHVFTNMVMSAANETGLGNAELAVTLVEKLGGADALVLMPLGFYRLINPSIPLVAYLQPGVIIIRLVEWLAGLEKTIVEAMLSNPLAATVLVIGVMSVLYIVFAQASGKKWAAEKPPEQAQPPRLLGTSPVLEKLQRGVELSRQEARQALAALYELVDEVLRVRVGAGLSEVLEDDRLLERLAREAGIDPGELRRGLEALHRLYTAKIREGRLLPLVVSWKRRLYYVLERVEPLLESIGAGLEEARSIEYSLAR</sequence>
<dbReference type="GeneID" id="89290278"/>
<accession>A0ABN6ZR17</accession>
<evidence type="ECO:0000313" key="2">
    <source>
        <dbReference type="EMBL" id="BES82706.1"/>
    </source>
</evidence>
<keyword evidence="3" id="KW-1185">Reference proteome</keyword>
<organism evidence="2 3">
    <name type="scientific">Pyrodictium abyssi</name>
    <dbReference type="NCBI Taxonomy" id="54256"/>
    <lineage>
        <taxon>Archaea</taxon>
        <taxon>Thermoproteota</taxon>
        <taxon>Thermoprotei</taxon>
        <taxon>Desulfurococcales</taxon>
        <taxon>Pyrodictiaceae</taxon>
        <taxon>Pyrodictium</taxon>
    </lineage>
</organism>
<keyword evidence="1" id="KW-0812">Transmembrane</keyword>
<name>A0ABN6ZR17_9CREN</name>
<dbReference type="RefSeq" id="WP_338250277.1">
    <property type="nucleotide sequence ID" value="NZ_AP028907.1"/>
</dbReference>
<keyword evidence="1" id="KW-0472">Membrane</keyword>
<feature type="transmembrane region" description="Helical" evidence="1">
    <location>
        <begin position="284"/>
        <end position="302"/>
    </location>
</feature>
<protein>
    <recommendedName>
        <fullName evidence="4">DUF4350 domain-containing protein</fullName>
    </recommendedName>
</protein>
<proteinExistence type="predicted"/>
<dbReference type="EMBL" id="AP028907">
    <property type="protein sequence ID" value="BES82706.1"/>
    <property type="molecule type" value="Genomic_DNA"/>
</dbReference>
<keyword evidence="1" id="KW-1133">Transmembrane helix</keyword>
<evidence type="ECO:0000256" key="1">
    <source>
        <dbReference type="SAM" id="Phobius"/>
    </source>
</evidence>
<dbReference type="Proteomes" id="UP001341135">
    <property type="component" value="Chromosome"/>
</dbReference>
<gene>
    <name evidence="2" type="ORF">PABY_22730</name>
</gene>
<reference evidence="2 3" key="1">
    <citation type="submission" date="2023-09" db="EMBL/GenBank/DDBJ databases">
        <title>Pyrofollis japonicus gen. nov. sp. nov., a novel member of the family Pyrodictiaceae isolated from the Iheya North hydrothermal field.</title>
        <authorList>
            <person name="Miyazaki U."/>
            <person name="Sanari M."/>
            <person name="Tame A."/>
            <person name="Kitajima M."/>
            <person name="Okamoto A."/>
            <person name="Sawayama S."/>
            <person name="Miyazaki J."/>
            <person name="Takai K."/>
            <person name="Nakagawa S."/>
        </authorList>
    </citation>
    <scope>NUCLEOTIDE SEQUENCE [LARGE SCALE GENOMIC DNA]</scope>
    <source>
        <strain evidence="2 3">AV2</strain>
    </source>
</reference>
<evidence type="ECO:0000313" key="3">
    <source>
        <dbReference type="Proteomes" id="UP001341135"/>
    </source>
</evidence>